<evidence type="ECO:0000313" key="3">
    <source>
        <dbReference type="Proteomes" id="UP001066276"/>
    </source>
</evidence>
<proteinExistence type="predicted"/>
<comment type="caution">
    <text evidence="2">The sequence shown here is derived from an EMBL/GenBank/DDBJ whole genome shotgun (WGS) entry which is preliminary data.</text>
</comment>
<evidence type="ECO:0000313" key="2">
    <source>
        <dbReference type="EMBL" id="KAJ1201981.1"/>
    </source>
</evidence>
<dbReference type="Proteomes" id="UP001066276">
    <property type="component" value="Chromosome 2_1"/>
</dbReference>
<organism evidence="2 3">
    <name type="scientific">Pleurodeles waltl</name>
    <name type="common">Iberian ribbed newt</name>
    <dbReference type="NCBI Taxonomy" id="8319"/>
    <lineage>
        <taxon>Eukaryota</taxon>
        <taxon>Metazoa</taxon>
        <taxon>Chordata</taxon>
        <taxon>Craniata</taxon>
        <taxon>Vertebrata</taxon>
        <taxon>Euteleostomi</taxon>
        <taxon>Amphibia</taxon>
        <taxon>Batrachia</taxon>
        <taxon>Caudata</taxon>
        <taxon>Salamandroidea</taxon>
        <taxon>Salamandridae</taxon>
        <taxon>Pleurodelinae</taxon>
        <taxon>Pleurodeles</taxon>
    </lineage>
</organism>
<feature type="region of interest" description="Disordered" evidence="1">
    <location>
        <begin position="39"/>
        <end position="65"/>
    </location>
</feature>
<reference evidence="2" key="1">
    <citation type="journal article" date="2022" name="bioRxiv">
        <title>Sequencing and chromosome-scale assembly of the giantPleurodeles waltlgenome.</title>
        <authorList>
            <person name="Brown T."/>
            <person name="Elewa A."/>
            <person name="Iarovenko S."/>
            <person name="Subramanian E."/>
            <person name="Araus A.J."/>
            <person name="Petzold A."/>
            <person name="Susuki M."/>
            <person name="Suzuki K.-i.T."/>
            <person name="Hayashi T."/>
            <person name="Toyoda A."/>
            <person name="Oliveira C."/>
            <person name="Osipova E."/>
            <person name="Leigh N.D."/>
            <person name="Simon A."/>
            <person name="Yun M.H."/>
        </authorList>
    </citation>
    <scope>NUCLEOTIDE SEQUENCE</scope>
    <source>
        <strain evidence="2">20211129_DDA</strain>
        <tissue evidence="2">Liver</tissue>
    </source>
</reference>
<accession>A0AAV7VM84</accession>
<evidence type="ECO:0000256" key="1">
    <source>
        <dbReference type="SAM" id="MobiDB-lite"/>
    </source>
</evidence>
<name>A0AAV7VM84_PLEWA</name>
<dbReference type="AlphaFoldDB" id="A0AAV7VM84"/>
<keyword evidence="3" id="KW-1185">Reference proteome</keyword>
<dbReference type="EMBL" id="JANPWB010000003">
    <property type="protein sequence ID" value="KAJ1201981.1"/>
    <property type="molecule type" value="Genomic_DNA"/>
</dbReference>
<sequence length="92" mass="10196">MRLDWGKAGPTKEYAGDDQGCKDDDMELNYFEDSPEYREIMDGDSDTEGEIGERIGSGKIDEEGLDEDKAAEGRLFSSLEGAHSWEDLEGSP</sequence>
<feature type="region of interest" description="Disordered" evidence="1">
    <location>
        <begin position="1"/>
        <end position="24"/>
    </location>
</feature>
<gene>
    <name evidence="2" type="ORF">NDU88_005785</name>
</gene>
<protein>
    <submittedName>
        <fullName evidence="2">Uncharacterized protein</fullName>
    </submittedName>
</protein>